<sequence>MADRIIVYPGAIPLETDILSTNKFSMIGLAKLAAAIMGSTTYLNGLACTPTSPASLSVNVAPGEIYSLQNIDNTAYSSIDADTTHAILKQGILLDAVSLTMTSPITSGMSVNYLVQIAYQDTDSDAVTLPYYNSANPTQAWSGPNNSGAAQNTVRSGVCTVALKTGVTAITGTQVTPSPDTGYVGAYVITVAYGQTTITAANIALASNAPFLPSNGLVSGIQSGALLYAADTGTANAYAVAYSPAITALTDGVKVVFKAKTANTGASTFSPNGLTAYPIYSHANQALQGGEIVANGLIEVEWNSTLTAWVLCGNSGGALPVLAATKTNQAVNLGQLNTSLPIGVPIPWPTDTPPTGWIAMVGQTISQSVYPE</sequence>
<dbReference type="InterPro" id="IPR037053">
    <property type="entry name" value="Phage_tail_collar_dom_sf"/>
</dbReference>
<comment type="caution">
    <text evidence="1">The sequence shown here is derived from an EMBL/GenBank/DDBJ whole genome shotgun (WGS) entry which is preliminary data.</text>
</comment>
<organism evidence="1 2">
    <name type="scientific">Martelella alba</name>
    <dbReference type="NCBI Taxonomy" id="2590451"/>
    <lineage>
        <taxon>Bacteria</taxon>
        <taxon>Pseudomonadati</taxon>
        <taxon>Pseudomonadota</taxon>
        <taxon>Alphaproteobacteria</taxon>
        <taxon>Hyphomicrobiales</taxon>
        <taxon>Aurantimonadaceae</taxon>
        <taxon>Martelella</taxon>
    </lineage>
</organism>
<gene>
    <name evidence="1" type="ORF">FCN80_21175</name>
</gene>
<accession>A0ABY2SG07</accession>
<dbReference type="RefSeq" id="WP_136992332.1">
    <property type="nucleotide sequence ID" value="NZ_SZPQ01000041.1"/>
</dbReference>
<dbReference type="EMBL" id="SZPQ01000041">
    <property type="protein sequence ID" value="TKI03592.1"/>
    <property type="molecule type" value="Genomic_DNA"/>
</dbReference>
<evidence type="ECO:0000313" key="2">
    <source>
        <dbReference type="Proteomes" id="UP000305202"/>
    </source>
</evidence>
<evidence type="ECO:0000313" key="1">
    <source>
        <dbReference type="EMBL" id="TKI03592.1"/>
    </source>
</evidence>
<dbReference type="Proteomes" id="UP000305202">
    <property type="component" value="Unassembled WGS sequence"/>
</dbReference>
<name>A0ABY2SG07_9HYPH</name>
<reference evidence="1 2" key="1">
    <citation type="submission" date="2019-04" db="EMBL/GenBank/DDBJ databases">
        <authorList>
            <person name="Li M."/>
            <person name="Gao C."/>
        </authorList>
    </citation>
    <scope>NUCLEOTIDE SEQUENCE [LARGE SCALE GENOMIC DNA]</scope>
    <source>
        <strain evidence="1 2">BGMRC 2031</strain>
    </source>
</reference>
<keyword evidence="2" id="KW-1185">Reference proteome</keyword>
<feature type="non-terminal residue" evidence="1">
    <location>
        <position position="372"/>
    </location>
</feature>
<dbReference type="Gene3D" id="3.90.1340.10">
    <property type="entry name" value="Phage tail collar domain"/>
    <property type="match status" value="1"/>
</dbReference>
<proteinExistence type="predicted"/>
<dbReference type="SUPFAM" id="SSF88874">
    <property type="entry name" value="Receptor-binding domain of short tail fibre protein gp12"/>
    <property type="match status" value="1"/>
</dbReference>
<protein>
    <submittedName>
        <fullName evidence="1">Tail fiber protein</fullName>
    </submittedName>
</protein>